<dbReference type="Proteomes" id="UP000235828">
    <property type="component" value="Chromosome B"/>
</dbReference>
<dbReference type="AlphaFoldDB" id="A0A2N8ZN73"/>
<keyword evidence="2" id="KW-1185">Reference proteome</keyword>
<dbReference type="EMBL" id="LT960612">
    <property type="protein sequence ID" value="SON53370.1"/>
    <property type="molecule type" value="Genomic_DNA"/>
</dbReference>
<evidence type="ECO:0000313" key="1">
    <source>
        <dbReference type="EMBL" id="SON53370.1"/>
    </source>
</evidence>
<name>A0A2N8ZN73_9VIBR</name>
<organism evidence="1 2">
    <name type="scientific">Vibrio tapetis subsp. tapetis</name>
    <dbReference type="NCBI Taxonomy" id="1671868"/>
    <lineage>
        <taxon>Bacteria</taxon>
        <taxon>Pseudomonadati</taxon>
        <taxon>Pseudomonadota</taxon>
        <taxon>Gammaproteobacteria</taxon>
        <taxon>Vibrionales</taxon>
        <taxon>Vibrionaceae</taxon>
        <taxon>Vibrio</taxon>
    </lineage>
</organism>
<protein>
    <submittedName>
        <fullName evidence="1">Uncharacterized protein</fullName>
    </submittedName>
</protein>
<gene>
    <name evidence="1" type="ORF">VTAP4600_B1759</name>
</gene>
<sequence>MILCILMLIALSFIVFELSNRIEANLYIIGYSSQSYLAQSTIVIRLSLQPAFSSAG</sequence>
<evidence type="ECO:0000313" key="2">
    <source>
        <dbReference type="Proteomes" id="UP000235828"/>
    </source>
</evidence>
<dbReference type="KEGG" id="vta:B1759"/>
<reference evidence="1 2" key="1">
    <citation type="submission" date="2017-10" db="EMBL/GenBank/DDBJ databases">
        <authorList>
            <person name="Banno H."/>
            <person name="Chua N.-H."/>
        </authorList>
    </citation>
    <scope>NUCLEOTIDE SEQUENCE [LARGE SCALE GENOMIC DNA]</scope>
    <source>
        <strain evidence="1">Vibrio tapetis CECT4600</strain>
    </source>
</reference>
<accession>A0A2N8ZN73</accession>
<proteinExistence type="predicted"/>